<dbReference type="EMBL" id="KN822042">
    <property type="protein sequence ID" value="KIM62510.1"/>
    <property type="molecule type" value="Genomic_DNA"/>
</dbReference>
<reference evidence="1 2" key="1">
    <citation type="submission" date="2014-04" db="EMBL/GenBank/DDBJ databases">
        <authorList>
            <consortium name="DOE Joint Genome Institute"/>
            <person name="Kuo A."/>
            <person name="Kohler A."/>
            <person name="Nagy L.G."/>
            <person name="Floudas D."/>
            <person name="Copeland A."/>
            <person name="Barry K.W."/>
            <person name="Cichocki N."/>
            <person name="Veneault-Fourrey C."/>
            <person name="LaButti K."/>
            <person name="Lindquist E.A."/>
            <person name="Lipzen A."/>
            <person name="Lundell T."/>
            <person name="Morin E."/>
            <person name="Murat C."/>
            <person name="Sun H."/>
            <person name="Tunlid A."/>
            <person name="Henrissat B."/>
            <person name="Grigoriev I.V."/>
            <person name="Hibbett D.S."/>
            <person name="Martin F."/>
            <person name="Nordberg H.P."/>
            <person name="Cantor M.N."/>
            <person name="Hua S.X."/>
        </authorList>
    </citation>
    <scope>NUCLEOTIDE SEQUENCE [LARGE SCALE GENOMIC DNA]</scope>
    <source>
        <strain evidence="1 2">Foug A</strain>
    </source>
</reference>
<keyword evidence="2" id="KW-1185">Reference proteome</keyword>
<name>A0A0C3DPF7_9AGAM</name>
<dbReference type="Proteomes" id="UP000053989">
    <property type="component" value="Unassembled WGS sequence"/>
</dbReference>
<evidence type="ECO:0000313" key="2">
    <source>
        <dbReference type="Proteomes" id="UP000053989"/>
    </source>
</evidence>
<reference evidence="2" key="2">
    <citation type="submission" date="2015-01" db="EMBL/GenBank/DDBJ databases">
        <title>Evolutionary Origins and Diversification of the Mycorrhizal Mutualists.</title>
        <authorList>
            <consortium name="DOE Joint Genome Institute"/>
            <consortium name="Mycorrhizal Genomics Consortium"/>
            <person name="Kohler A."/>
            <person name="Kuo A."/>
            <person name="Nagy L.G."/>
            <person name="Floudas D."/>
            <person name="Copeland A."/>
            <person name="Barry K.W."/>
            <person name="Cichocki N."/>
            <person name="Veneault-Fourrey C."/>
            <person name="LaButti K."/>
            <person name="Lindquist E.A."/>
            <person name="Lipzen A."/>
            <person name="Lundell T."/>
            <person name="Morin E."/>
            <person name="Murat C."/>
            <person name="Riley R."/>
            <person name="Ohm R."/>
            <person name="Sun H."/>
            <person name="Tunlid A."/>
            <person name="Henrissat B."/>
            <person name="Grigoriev I.V."/>
            <person name="Hibbett D.S."/>
            <person name="Martin F."/>
        </authorList>
    </citation>
    <scope>NUCLEOTIDE SEQUENCE [LARGE SCALE GENOMIC DNA]</scope>
    <source>
        <strain evidence="2">Foug A</strain>
    </source>
</reference>
<dbReference type="AlphaFoldDB" id="A0A0C3DPF7"/>
<dbReference type="HOGENOM" id="CLU_1886977_0_0_1"/>
<accession>A0A0C3DPF7</accession>
<evidence type="ECO:0000313" key="1">
    <source>
        <dbReference type="EMBL" id="KIM62510.1"/>
    </source>
</evidence>
<protein>
    <submittedName>
        <fullName evidence="1">Uncharacterized protein</fullName>
    </submittedName>
</protein>
<organism evidence="1 2">
    <name type="scientific">Scleroderma citrinum Foug A</name>
    <dbReference type="NCBI Taxonomy" id="1036808"/>
    <lineage>
        <taxon>Eukaryota</taxon>
        <taxon>Fungi</taxon>
        <taxon>Dikarya</taxon>
        <taxon>Basidiomycota</taxon>
        <taxon>Agaricomycotina</taxon>
        <taxon>Agaricomycetes</taxon>
        <taxon>Agaricomycetidae</taxon>
        <taxon>Boletales</taxon>
        <taxon>Sclerodermatineae</taxon>
        <taxon>Sclerodermataceae</taxon>
        <taxon>Scleroderma</taxon>
    </lineage>
</organism>
<proteinExistence type="predicted"/>
<gene>
    <name evidence="1" type="ORF">SCLCIDRAFT_804853</name>
</gene>
<dbReference type="InParanoid" id="A0A0C3DPF7"/>
<sequence length="135" mass="15714">MIHCFSPLTSSQPLFLKVALMHPSLHFQTEVGAPYKDLQMGHRRPSLPMRPHVIKHLIQENFVTIWACRPSTFPVVPRYVPPNLTSYYVCTLRSLRYLSTHSSPHDLRSVCNESQPAWEETRTRVWRVCDNRSLS</sequence>